<gene>
    <name evidence="1" type="ORF">Pdw03_1886</name>
</gene>
<evidence type="ECO:0000313" key="1">
    <source>
        <dbReference type="EMBL" id="QQK46988.1"/>
    </source>
</evidence>
<dbReference type="RefSeq" id="XP_065957752.1">
    <property type="nucleotide sequence ID" value="XM_066100025.1"/>
</dbReference>
<reference evidence="1 2" key="1">
    <citation type="submission" date="2020-08" db="EMBL/GenBank/DDBJ databases">
        <title>The completed genome sequence of the pathogenic ascomycete fungus Penicillium digitatum.</title>
        <authorList>
            <person name="Wang M."/>
        </authorList>
    </citation>
    <scope>NUCLEOTIDE SEQUENCE [LARGE SCALE GENOMIC DNA]</scope>
    <source>
        <strain evidence="1 2">PdW03</strain>
    </source>
</reference>
<proteinExistence type="predicted"/>
<protein>
    <submittedName>
        <fullName evidence="1">Uncharacterized protein</fullName>
    </submittedName>
</protein>
<accession>A0A7T6XT80</accession>
<dbReference type="EMBL" id="CP060778">
    <property type="protein sequence ID" value="QQK46988.1"/>
    <property type="molecule type" value="Genomic_DNA"/>
</dbReference>
<name>A0A7T6XT80_PENDI</name>
<dbReference type="GeneID" id="90952321"/>
<sequence length="72" mass="8490">MVIAEHSIYRRRQCWITTANGGRRFLTLGLTTRCELIGTRSILWLEIVSGVTRKLTREIAERKLLCRAWCRR</sequence>
<dbReference type="Proteomes" id="UP000595662">
    <property type="component" value="Chromosome 5"/>
</dbReference>
<organism evidence="1 2">
    <name type="scientific">Penicillium digitatum</name>
    <name type="common">Green mold</name>
    <dbReference type="NCBI Taxonomy" id="36651"/>
    <lineage>
        <taxon>Eukaryota</taxon>
        <taxon>Fungi</taxon>
        <taxon>Dikarya</taxon>
        <taxon>Ascomycota</taxon>
        <taxon>Pezizomycotina</taxon>
        <taxon>Eurotiomycetes</taxon>
        <taxon>Eurotiomycetidae</taxon>
        <taxon>Eurotiales</taxon>
        <taxon>Aspergillaceae</taxon>
        <taxon>Penicillium</taxon>
    </lineage>
</organism>
<dbReference type="AlphaFoldDB" id="A0A7T6XT80"/>
<evidence type="ECO:0000313" key="2">
    <source>
        <dbReference type="Proteomes" id="UP000595662"/>
    </source>
</evidence>